<dbReference type="Pfam" id="PF05949">
    <property type="entry name" value="DUF881"/>
    <property type="match status" value="1"/>
</dbReference>
<evidence type="ECO:0000256" key="2">
    <source>
        <dbReference type="SAM" id="Coils"/>
    </source>
</evidence>
<dbReference type="EMBL" id="CP003261">
    <property type="protein sequence ID" value="AGK97727.1"/>
    <property type="molecule type" value="Genomic_DNA"/>
</dbReference>
<dbReference type="HOGENOM" id="CLU_040273_4_1_9"/>
<evidence type="ECO:0008006" key="6">
    <source>
        <dbReference type="Google" id="ProtNLM"/>
    </source>
</evidence>
<accession>R4K3L9</accession>
<reference evidence="4 5" key="1">
    <citation type="submission" date="2012-01" db="EMBL/GenBank/DDBJ databases">
        <title>Complete sequence of chromosome of Clostridium pasteurianum BC1.</title>
        <authorList>
            <consortium name="US DOE Joint Genome Institute"/>
            <person name="Lucas S."/>
            <person name="Han J."/>
            <person name="Lapidus A."/>
            <person name="Cheng J.-F."/>
            <person name="Goodwin L."/>
            <person name="Pitluck S."/>
            <person name="Peters L."/>
            <person name="Mikhailova N."/>
            <person name="Teshima H."/>
            <person name="Detter J.C."/>
            <person name="Han C."/>
            <person name="Tapia R."/>
            <person name="Land M."/>
            <person name="Hauser L."/>
            <person name="Kyrpides N."/>
            <person name="Ivanova N."/>
            <person name="Pagani I."/>
            <person name="Dunn J."/>
            <person name="Taghavi S."/>
            <person name="Francis A."/>
            <person name="van der Lelie D."/>
            <person name="Woyke T."/>
        </authorList>
    </citation>
    <scope>NUCLEOTIDE SEQUENCE [LARGE SCALE GENOMIC DNA]</scope>
    <source>
        <strain evidence="4 5">BC1</strain>
    </source>
</reference>
<dbReference type="KEGG" id="cpas:Clopa_2889"/>
<dbReference type="PATRIC" id="fig|86416.3.peg.2875"/>
<dbReference type="AlphaFoldDB" id="R4K3L9"/>
<dbReference type="OrthoDB" id="9776196at2"/>
<evidence type="ECO:0000256" key="3">
    <source>
        <dbReference type="SAM" id="Phobius"/>
    </source>
</evidence>
<protein>
    <recommendedName>
        <fullName evidence="6">Division initiation protein</fullName>
    </recommendedName>
</protein>
<dbReference type="PANTHER" id="PTHR37313">
    <property type="entry name" value="UPF0749 PROTEIN RV1825"/>
    <property type="match status" value="1"/>
</dbReference>
<keyword evidence="3" id="KW-1133">Transmembrane helix</keyword>
<dbReference type="STRING" id="86416.Clopa_2889"/>
<evidence type="ECO:0000256" key="1">
    <source>
        <dbReference type="ARBA" id="ARBA00009108"/>
    </source>
</evidence>
<feature type="coiled-coil region" evidence="2">
    <location>
        <begin position="48"/>
        <end position="75"/>
    </location>
</feature>
<keyword evidence="3" id="KW-0812">Transmembrane</keyword>
<sequence length="241" mass="27217">MKNNESTVFVFAACIIIGILITSNFNFSRTTTRVFLNAKQYQDQYNYKNNLVSQINELRDNYFDLQNKIQKFDNTKSSEVLEQELKQELNNAKVISGEMDVEGPGVKIQLDDGTDKFNGAVINSNYDLRKLIHNFDVSYIVNDLQLAGAEAISVNGQRIASTTEIYCIGPFIRVNGVSLGSPFYINAIGDKDKLKDYMMSSNNYLYTMINRGIDVTLYQSDNIKIGGYDGDLSHSYLKAKN</sequence>
<dbReference type="Proteomes" id="UP000013523">
    <property type="component" value="Chromosome"/>
</dbReference>
<keyword evidence="2" id="KW-0175">Coiled coil</keyword>
<dbReference type="eggNOG" id="COG3879">
    <property type="taxonomic scope" value="Bacteria"/>
</dbReference>
<gene>
    <name evidence="4" type="ORF">Clopa_2889</name>
</gene>
<feature type="transmembrane region" description="Helical" evidence="3">
    <location>
        <begin position="6"/>
        <end position="27"/>
    </location>
</feature>
<name>R4K3L9_CLOPA</name>
<organism evidence="4 5">
    <name type="scientific">Clostridium pasteurianum BC1</name>
    <dbReference type="NCBI Taxonomy" id="86416"/>
    <lineage>
        <taxon>Bacteria</taxon>
        <taxon>Bacillati</taxon>
        <taxon>Bacillota</taxon>
        <taxon>Clostridia</taxon>
        <taxon>Eubacteriales</taxon>
        <taxon>Clostridiaceae</taxon>
        <taxon>Clostridium</taxon>
    </lineage>
</organism>
<dbReference type="Gene3D" id="3.30.70.1880">
    <property type="entry name" value="Protein of unknown function DUF881"/>
    <property type="match status" value="1"/>
</dbReference>
<keyword evidence="5" id="KW-1185">Reference proteome</keyword>
<evidence type="ECO:0000313" key="5">
    <source>
        <dbReference type="Proteomes" id="UP000013523"/>
    </source>
</evidence>
<dbReference type="InterPro" id="IPR010273">
    <property type="entry name" value="DUF881"/>
</dbReference>
<dbReference type="PANTHER" id="PTHR37313:SF2">
    <property type="entry name" value="UPF0749 PROTEIN YLXX"/>
    <property type="match status" value="1"/>
</dbReference>
<proteinExistence type="inferred from homology"/>
<keyword evidence="3" id="KW-0472">Membrane</keyword>
<dbReference type="RefSeq" id="WP_015616021.1">
    <property type="nucleotide sequence ID" value="NC_021182.1"/>
</dbReference>
<comment type="similarity">
    <text evidence="1">Belongs to the UPF0749 family.</text>
</comment>
<evidence type="ECO:0000313" key="4">
    <source>
        <dbReference type="EMBL" id="AGK97727.1"/>
    </source>
</evidence>